<name>A0ACC0GS01_9ERIC</name>
<evidence type="ECO:0000313" key="2">
    <source>
        <dbReference type="Proteomes" id="UP001060215"/>
    </source>
</evidence>
<sequence length="476" mass="54415">MYWLTAKTIVVLAPRWRSLSLLLRSLLHRRAFTSSPPLLIRQYERIHCLKERKLFKGTTKATRKHRELNNVLDDKDHSHILWWKERMQLCRKPSSVQLIKRLMYTNLLGLDVNLKNGSLKEGTLDWEILQFKSKFPCEVFSAGLINIGATSYMSFLFQVGGFYEAIGIDACILVEYAGLNPFVRLRSDSIPRAGCPVVQWICLNGIWICAGTDLAVNLWMASPPSSDDLSSESLMESHTRSVDPLLNSYSDYEDREAFRSVEGIHGLMCMVKKTSKASLMAVYYAKLTEIFWVSGSHLYHAYAWFKLFSLQKSFNKNLSQKDLQLIASSVVLAALSVAPYDNTRGASHLELEHEKEQNLRMANLIGFIIDPKLESREVLSRSSLLTELIDRIARVAFETIRKRGRKLCSVDKANVYLMQLVPTDTIYDTFPLGCAFDESIVHHKYFEYNLDSKNSTYSTKNGIYLEGCGLDNVMIW</sequence>
<dbReference type="Proteomes" id="UP001060215">
    <property type="component" value="Chromosome 9"/>
</dbReference>
<evidence type="ECO:0000313" key="1">
    <source>
        <dbReference type="EMBL" id="KAI8003451.1"/>
    </source>
</evidence>
<reference evidence="1 2" key="1">
    <citation type="journal article" date="2022" name="Plant J.">
        <title>Chromosome-level genome of Camellia lanceoleosa provides a valuable resource for understanding genome evolution and self-incompatibility.</title>
        <authorList>
            <person name="Gong W."/>
            <person name="Xiao S."/>
            <person name="Wang L."/>
            <person name="Liao Z."/>
            <person name="Chang Y."/>
            <person name="Mo W."/>
            <person name="Hu G."/>
            <person name="Li W."/>
            <person name="Zhao G."/>
            <person name="Zhu H."/>
            <person name="Hu X."/>
            <person name="Ji K."/>
            <person name="Xiang X."/>
            <person name="Song Q."/>
            <person name="Yuan D."/>
            <person name="Jin S."/>
            <person name="Zhang L."/>
        </authorList>
    </citation>
    <scope>NUCLEOTIDE SEQUENCE [LARGE SCALE GENOMIC DNA]</scope>
    <source>
        <strain evidence="1">SQ_2022a</strain>
    </source>
</reference>
<comment type="caution">
    <text evidence="1">The sequence shown here is derived from an EMBL/GenBank/DDBJ whole genome shotgun (WGS) entry which is preliminary data.</text>
</comment>
<protein>
    <submittedName>
        <fullName evidence="1">Eukaryotic translation initiation factor 3 subunit A</fullName>
    </submittedName>
</protein>
<keyword evidence="1" id="KW-0648">Protein biosynthesis</keyword>
<keyword evidence="2" id="KW-1185">Reference proteome</keyword>
<keyword evidence="1" id="KW-0396">Initiation factor</keyword>
<organism evidence="1 2">
    <name type="scientific">Camellia lanceoleosa</name>
    <dbReference type="NCBI Taxonomy" id="1840588"/>
    <lineage>
        <taxon>Eukaryota</taxon>
        <taxon>Viridiplantae</taxon>
        <taxon>Streptophyta</taxon>
        <taxon>Embryophyta</taxon>
        <taxon>Tracheophyta</taxon>
        <taxon>Spermatophyta</taxon>
        <taxon>Magnoliopsida</taxon>
        <taxon>eudicotyledons</taxon>
        <taxon>Gunneridae</taxon>
        <taxon>Pentapetalae</taxon>
        <taxon>asterids</taxon>
        <taxon>Ericales</taxon>
        <taxon>Theaceae</taxon>
        <taxon>Camellia</taxon>
    </lineage>
</organism>
<dbReference type="EMBL" id="CM045766">
    <property type="protein sequence ID" value="KAI8003451.1"/>
    <property type="molecule type" value="Genomic_DNA"/>
</dbReference>
<accession>A0ACC0GS01</accession>
<gene>
    <name evidence="1" type="ORF">LOK49_LG08G02585</name>
</gene>
<proteinExistence type="predicted"/>